<dbReference type="PANTHER" id="PTHR16171">
    <property type="entry name" value="DNA REPAIR PROTEIN COMPLEMENTING XP-G CELLS-RELATED"/>
    <property type="match status" value="1"/>
</dbReference>
<gene>
    <name evidence="3" type="ORF">PHISCL_11053</name>
</gene>
<proteinExistence type="predicted"/>
<organism evidence="3 4">
    <name type="scientific">Aspergillus sclerotialis</name>
    <dbReference type="NCBI Taxonomy" id="2070753"/>
    <lineage>
        <taxon>Eukaryota</taxon>
        <taxon>Fungi</taxon>
        <taxon>Dikarya</taxon>
        <taxon>Ascomycota</taxon>
        <taxon>Pezizomycotina</taxon>
        <taxon>Eurotiomycetes</taxon>
        <taxon>Eurotiomycetidae</taxon>
        <taxon>Eurotiales</taxon>
        <taxon>Aspergillaceae</taxon>
        <taxon>Aspergillus</taxon>
        <taxon>Aspergillus subgen. Polypaecilum</taxon>
    </lineage>
</organism>
<accession>A0A3A2Z1J1</accession>
<evidence type="ECO:0000256" key="2">
    <source>
        <dbReference type="ARBA" id="ARBA00023242"/>
    </source>
</evidence>
<keyword evidence="4" id="KW-1185">Reference proteome</keyword>
<dbReference type="AlphaFoldDB" id="A0A3A2Z1J1"/>
<sequence>MFNQSKFVECYLASDMEKEYALHRQKLISFAHLLGSDYTEGIPGIGPVTALEILTEFSSLEEFRDWWTKVQTG</sequence>
<evidence type="ECO:0000313" key="4">
    <source>
        <dbReference type="Proteomes" id="UP000266188"/>
    </source>
</evidence>
<evidence type="ECO:0000313" key="3">
    <source>
        <dbReference type="EMBL" id="RJE16610.1"/>
    </source>
</evidence>
<name>A0A3A2Z1J1_9EURO</name>
<dbReference type="InterPro" id="IPR036279">
    <property type="entry name" value="5-3_exonuclease_C_sf"/>
</dbReference>
<dbReference type="Proteomes" id="UP000266188">
    <property type="component" value="Unassembled WGS sequence"/>
</dbReference>
<dbReference type="OrthoDB" id="31113at2759"/>
<protein>
    <submittedName>
        <fullName evidence="3">DNA excision repair protein</fullName>
    </submittedName>
</protein>
<dbReference type="SMART" id="SM00279">
    <property type="entry name" value="HhH2"/>
    <property type="match status" value="1"/>
</dbReference>
<feature type="non-terminal residue" evidence="3">
    <location>
        <position position="73"/>
    </location>
</feature>
<dbReference type="GO" id="GO:0004520">
    <property type="term" value="F:DNA endonuclease activity"/>
    <property type="evidence" value="ECO:0007669"/>
    <property type="project" value="TreeGrafter"/>
</dbReference>
<dbReference type="GO" id="GO:0005634">
    <property type="term" value="C:nucleus"/>
    <property type="evidence" value="ECO:0007669"/>
    <property type="project" value="UniProtKB-SubCell"/>
</dbReference>
<dbReference type="FunFam" id="1.10.150.20:FF:000092">
    <property type="entry name" value="DNA excision repair protein Rad2"/>
    <property type="match status" value="1"/>
</dbReference>
<dbReference type="InterPro" id="IPR008918">
    <property type="entry name" value="HhH2"/>
</dbReference>
<dbReference type="PANTHER" id="PTHR16171:SF7">
    <property type="entry name" value="DNA REPAIR PROTEIN RAD2"/>
    <property type="match status" value="1"/>
</dbReference>
<comment type="caution">
    <text evidence="3">The sequence shown here is derived from an EMBL/GenBank/DDBJ whole genome shotgun (WGS) entry which is preliminary data.</text>
</comment>
<dbReference type="STRING" id="2070753.A0A3A2Z1J1"/>
<keyword evidence="2" id="KW-0539">Nucleus</keyword>
<dbReference type="Gene3D" id="1.10.150.20">
    <property type="entry name" value="5' to 3' exonuclease, C-terminal subdomain"/>
    <property type="match status" value="1"/>
</dbReference>
<evidence type="ECO:0000256" key="1">
    <source>
        <dbReference type="ARBA" id="ARBA00004123"/>
    </source>
</evidence>
<reference evidence="4" key="1">
    <citation type="submission" date="2017-02" db="EMBL/GenBank/DDBJ databases">
        <authorList>
            <person name="Tafer H."/>
            <person name="Lopandic K."/>
        </authorList>
    </citation>
    <scope>NUCLEOTIDE SEQUENCE [LARGE SCALE GENOMIC DNA]</scope>
    <source>
        <strain evidence="4">CBS 366.77</strain>
    </source>
</reference>
<dbReference type="SUPFAM" id="SSF47807">
    <property type="entry name" value="5' to 3' exonuclease, C-terminal subdomain"/>
    <property type="match status" value="1"/>
</dbReference>
<dbReference type="GO" id="GO:0003697">
    <property type="term" value="F:single-stranded DNA binding"/>
    <property type="evidence" value="ECO:0007669"/>
    <property type="project" value="TreeGrafter"/>
</dbReference>
<comment type="subcellular location">
    <subcellularLocation>
        <location evidence="1">Nucleus</location>
    </subcellularLocation>
</comment>
<dbReference type="EMBL" id="MVGC01003630">
    <property type="protein sequence ID" value="RJE16610.1"/>
    <property type="molecule type" value="Genomic_DNA"/>
</dbReference>